<gene>
    <name evidence="1" type="ORF">ACD_71C00179G0006</name>
</gene>
<dbReference type="AlphaFoldDB" id="K1Z4V1"/>
<evidence type="ECO:0000313" key="1">
    <source>
        <dbReference type="EMBL" id="EKD44311.1"/>
    </source>
</evidence>
<name>K1Z4V1_9BACT</name>
<organism evidence="1">
    <name type="scientific">uncultured bacterium</name>
    <name type="common">gcode 4</name>
    <dbReference type="NCBI Taxonomy" id="1234023"/>
    <lineage>
        <taxon>Bacteria</taxon>
        <taxon>environmental samples</taxon>
    </lineage>
</organism>
<comment type="caution">
    <text evidence="1">The sequence shown here is derived from an EMBL/GenBank/DDBJ whole genome shotgun (WGS) entry which is preliminary data.</text>
</comment>
<proteinExistence type="predicted"/>
<reference evidence="1" key="1">
    <citation type="journal article" date="2012" name="Science">
        <title>Fermentation, hydrogen, and sulfur metabolism in multiple uncultivated bacterial phyla.</title>
        <authorList>
            <person name="Wrighton K.C."/>
            <person name="Thomas B.C."/>
            <person name="Sharon I."/>
            <person name="Miller C.S."/>
            <person name="Castelle C.J."/>
            <person name="VerBerkmoes N.C."/>
            <person name="Wilkins M.J."/>
            <person name="Hettich R.L."/>
            <person name="Lipton M.S."/>
            <person name="Williams K.H."/>
            <person name="Long P.E."/>
            <person name="Banfield J.F."/>
        </authorList>
    </citation>
    <scope>NUCLEOTIDE SEQUENCE [LARGE SCALE GENOMIC DNA]</scope>
</reference>
<protein>
    <submittedName>
        <fullName evidence="1">Uncharacterized protein</fullName>
    </submittedName>
</protein>
<dbReference type="EMBL" id="AMFJ01028910">
    <property type="protein sequence ID" value="EKD44311.1"/>
    <property type="molecule type" value="Genomic_DNA"/>
</dbReference>
<accession>K1Z4V1</accession>
<sequence length="641" mass="76157">MQKDYYNTIYWVNIPGTKKDETFSSGSPSFDLSMLKEYNEKGYNIYQTVNTFIGSKRQAVDLAEIQSCFIDIDYPKLVWTWFSEEEKKMRASFLEKKFRIEVLPSIRNIKKCYDITPSTINVTHKGFHILYEYDTDCHFIDVDLHTEINTLLWDLLNGDKNARDVARVYKVVDYVDWKGGYKGKIKNLSFRKIKVIDWKEFIEVPKKITREIIQKKMNKVYKDRDIPKIYEAFLKRQWKDGRAQLNREKINDIDGKDFIDGLSRFFQDHQNRKTGAYDEGKLQIICNRLKYKNEGVWKYAMLEDDGNTPTSGLRLNENNGVFQIDDYSKKNRIGNSNFLTNWILSVLGLEKKKLGAERNKILASVFWIGWNSLPEKKTPINSKLLHDYFHERVRFPDESRKVFNTNNDLGKLPQIPSVAKVYFALFSYIHDKITKNNTISFDKIDRGYKIEYDDFFKFAFPWIDTPSKVKHHKKNLIPILQEFSKMEILFESLKNGTVEWKRIIDVQFPKISHHRGIKDYFFIKPLEEIHFSFWDKQAFFNRNILSYEETFGETKFTDFLLYAEAMIQENTHDFSIKTEYIFEFLWLTGVEKSKDNTLRKHLNNAISTKYGFFKSYSIQKGTVYISRFEKDFKKKKKVTTP</sequence>